<keyword evidence="1" id="KW-1133">Transmembrane helix</keyword>
<evidence type="ECO:0000256" key="1">
    <source>
        <dbReference type="SAM" id="Phobius"/>
    </source>
</evidence>
<proteinExistence type="predicted"/>
<feature type="transmembrane region" description="Helical" evidence="1">
    <location>
        <begin position="140"/>
        <end position="163"/>
    </location>
</feature>
<feature type="transmembrane region" description="Helical" evidence="1">
    <location>
        <begin position="212"/>
        <end position="233"/>
    </location>
</feature>
<keyword evidence="3" id="KW-1185">Reference proteome</keyword>
<accession>A0A0C9VGY5</accession>
<organism evidence="2 3">
    <name type="scientific">Sphaerobolus stellatus (strain SS14)</name>
    <dbReference type="NCBI Taxonomy" id="990650"/>
    <lineage>
        <taxon>Eukaryota</taxon>
        <taxon>Fungi</taxon>
        <taxon>Dikarya</taxon>
        <taxon>Basidiomycota</taxon>
        <taxon>Agaricomycotina</taxon>
        <taxon>Agaricomycetes</taxon>
        <taxon>Phallomycetidae</taxon>
        <taxon>Geastrales</taxon>
        <taxon>Sphaerobolaceae</taxon>
        <taxon>Sphaerobolus</taxon>
    </lineage>
</organism>
<name>A0A0C9VGY5_SPHS4</name>
<keyword evidence="1" id="KW-0472">Membrane</keyword>
<dbReference type="EMBL" id="KN837176">
    <property type="protein sequence ID" value="KIJ36591.1"/>
    <property type="molecule type" value="Genomic_DNA"/>
</dbReference>
<reference evidence="2 3" key="1">
    <citation type="submission" date="2014-06" db="EMBL/GenBank/DDBJ databases">
        <title>Evolutionary Origins and Diversification of the Mycorrhizal Mutualists.</title>
        <authorList>
            <consortium name="DOE Joint Genome Institute"/>
            <consortium name="Mycorrhizal Genomics Consortium"/>
            <person name="Kohler A."/>
            <person name="Kuo A."/>
            <person name="Nagy L.G."/>
            <person name="Floudas D."/>
            <person name="Copeland A."/>
            <person name="Barry K.W."/>
            <person name="Cichocki N."/>
            <person name="Veneault-Fourrey C."/>
            <person name="LaButti K."/>
            <person name="Lindquist E.A."/>
            <person name="Lipzen A."/>
            <person name="Lundell T."/>
            <person name="Morin E."/>
            <person name="Murat C."/>
            <person name="Riley R."/>
            <person name="Ohm R."/>
            <person name="Sun H."/>
            <person name="Tunlid A."/>
            <person name="Henrissat B."/>
            <person name="Grigoriev I.V."/>
            <person name="Hibbett D.S."/>
            <person name="Martin F."/>
        </authorList>
    </citation>
    <scope>NUCLEOTIDE SEQUENCE [LARGE SCALE GENOMIC DNA]</scope>
    <source>
        <strain evidence="2 3">SS14</strain>
    </source>
</reference>
<protein>
    <submittedName>
        <fullName evidence="2">Uncharacterized protein</fullName>
    </submittedName>
</protein>
<evidence type="ECO:0000313" key="2">
    <source>
        <dbReference type="EMBL" id="KIJ36591.1"/>
    </source>
</evidence>
<dbReference type="Proteomes" id="UP000054279">
    <property type="component" value="Unassembled WGS sequence"/>
</dbReference>
<dbReference type="OrthoDB" id="2638860at2759"/>
<dbReference type="HOGENOM" id="CLU_1046509_0_0_1"/>
<gene>
    <name evidence="2" type="ORF">M422DRAFT_34160</name>
</gene>
<feature type="transmembrane region" description="Helical" evidence="1">
    <location>
        <begin position="187"/>
        <end position="206"/>
    </location>
</feature>
<dbReference type="AlphaFoldDB" id="A0A0C9VGY5"/>
<feature type="transmembrane region" description="Helical" evidence="1">
    <location>
        <begin position="96"/>
        <end position="120"/>
    </location>
</feature>
<sequence length="266" mass="30279">MSPAEIKDDMLAEFVQDHSKLLLSPRRYSSFCRFSKRIKFDPKSKIRYIWKREGILGTCLYLLLRYLGTLTTGLHVIVLFRLDLTPELYAVYNRSRYILSFCTAISFSSTITTLGIWSAVLLGGSFQTSDEINGCFRVKSLSLLTFITLPHIVGQFILCGLMVRKTWEAYRYPRGIWLLRSLIRDSVLYFLSTLAVLIVTTIIFKITKEPSAISSGIGLIAAVASVVGSRLLLNIRLNFEKERLIQSRTLPVVVSHVRNTSRRLSQ</sequence>
<evidence type="ECO:0000313" key="3">
    <source>
        <dbReference type="Proteomes" id="UP000054279"/>
    </source>
</evidence>
<keyword evidence="1" id="KW-0812">Transmembrane</keyword>